<dbReference type="PANTHER" id="PTHR43632:SF1">
    <property type="entry name" value="PERMEASE COMPONENT OF TUNGSTATE ABC TRANSPORTER"/>
    <property type="match status" value="1"/>
</dbReference>
<feature type="transmembrane region" description="Helical" evidence="5">
    <location>
        <begin position="204"/>
        <end position="225"/>
    </location>
</feature>
<dbReference type="InterPro" id="IPR000515">
    <property type="entry name" value="MetI-like"/>
</dbReference>
<feature type="transmembrane region" description="Helical" evidence="5">
    <location>
        <begin position="144"/>
        <end position="165"/>
    </location>
</feature>
<feature type="domain" description="ABC transmembrane type-1" evidence="6">
    <location>
        <begin position="26"/>
        <end position="222"/>
    </location>
</feature>
<evidence type="ECO:0000313" key="8">
    <source>
        <dbReference type="Proteomes" id="UP000015462"/>
    </source>
</evidence>
<evidence type="ECO:0000256" key="5">
    <source>
        <dbReference type="RuleBase" id="RU363032"/>
    </source>
</evidence>
<evidence type="ECO:0000256" key="2">
    <source>
        <dbReference type="ARBA" id="ARBA00022692"/>
    </source>
</evidence>
<dbReference type="GO" id="GO:0005886">
    <property type="term" value="C:plasma membrane"/>
    <property type="evidence" value="ECO:0007669"/>
    <property type="project" value="UniProtKB-SubCell"/>
</dbReference>
<evidence type="ECO:0000256" key="3">
    <source>
        <dbReference type="ARBA" id="ARBA00022989"/>
    </source>
</evidence>
<dbReference type="RefSeq" id="WP_015006485.1">
    <property type="nucleotide sequence ID" value="NZ_FQZJ01000001.1"/>
</dbReference>
<name>A0AB33Z2P9_9GAMM</name>
<evidence type="ECO:0000256" key="4">
    <source>
        <dbReference type="ARBA" id="ARBA00023136"/>
    </source>
</evidence>
<gene>
    <name evidence="7" type="ORF">L196_03096</name>
</gene>
<comment type="similarity">
    <text evidence="5">Belongs to the binding-protein-dependent transport system permease family.</text>
</comment>
<dbReference type="GO" id="GO:0055085">
    <property type="term" value="P:transmembrane transport"/>
    <property type="evidence" value="ECO:0007669"/>
    <property type="project" value="InterPro"/>
</dbReference>
<evidence type="ECO:0000256" key="1">
    <source>
        <dbReference type="ARBA" id="ARBA00004651"/>
    </source>
</evidence>
<dbReference type="Pfam" id="PF00528">
    <property type="entry name" value="BPD_transp_1"/>
    <property type="match status" value="1"/>
</dbReference>
<dbReference type="AlphaFoldDB" id="A0AB33Z2P9"/>
<comment type="caution">
    <text evidence="7">The sequence shown here is derived from an EMBL/GenBank/DDBJ whole genome shotgun (WGS) entry which is preliminary data.</text>
</comment>
<evidence type="ECO:0000259" key="6">
    <source>
        <dbReference type="PROSITE" id="PS50928"/>
    </source>
</evidence>
<feature type="transmembrane region" description="Helical" evidence="5">
    <location>
        <begin position="104"/>
        <end position="123"/>
    </location>
</feature>
<protein>
    <submittedName>
        <fullName evidence="7">Tungstate ABC transporter permease</fullName>
    </submittedName>
</protein>
<proteinExistence type="inferred from homology"/>
<reference evidence="7 8" key="1">
    <citation type="journal article" date="2013" name="Genome Announc.">
        <title>Genome Sequence of the Pyrene- and Fluoranthene-Degrading Bacterium Cycloclasticus sp. Strain PY97M.</title>
        <authorList>
            <person name="Cui Z."/>
            <person name="Xu G."/>
            <person name="Li Q."/>
            <person name="Gao W."/>
            <person name="Zheng L."/>
        </authorList>
    </citation>
    <scope>NUCLEOTIDE SEQUENCE [LARGE SCALE GENOMIC DNA]</scope>
    <source>
        <strain evidence="7 8">PY97M</strain>
    </source>
</reference>
<keyword evidence="3 5" id="KW-1133">Transmembrane helix</keyword>
<dbReference type="EMBL" id="ASHL01000002">
    <property type="protein sequence ID" value="EPD13486.1"/>
    <property type="molecule type" value="Genomic_DNA"/>
</dbReference>
<keyword evidence="8" id="KW-1185">Reference proteome</keyword>
<keyword evidence="2 5" id="KW-0812">Transmembrane</keyword>
<accession>A0AB33Z2P9</accession>
<dbReference type="Gene3D" id="1.10.3720.10">
    <property type="entry name" value="MetI-like"/>
    <property type="match status" value="1"/>
</dbReference>
<feature type="transmembrane region" description="Helical" evidence="5">
    <location>
        <begin position="25"/>
        <end position="54"/>
    </location>
</feature>
<keyword evidence="4 5" id="KW-0472">Membrane</keyword>
<dbReference type="InterPro" id="IPR049783">
    <property type="entry name" value="ABC_perm_TupB-like"/>
</dbReference>
<dbReference type="InterPro" id="IPR035906">
    <property type="entry name" value="MetI-like_sf"/>
</dbReference>
<dbReference type="PANTHER" id="PTHR43632">
    <property type="entry name" value="PERMEASE COMPONENT OF TUNGSTATE ABC TRANSPORTER"/>
    <property type="match status" value="1"/>
</dbReference>
<evidence type="ECO:0000313" key="7">
    <source>
        <dbReference type="EMBL" id="EPD13486.1"/>
    </source>
</evidence>
<organism evidence="7 8">
    <name type="scientific">Cycloclasticus pugetii</name>
    <dbReference type="NCBI Taxonomy" id="34068"/>
    <lineage>
        <taxon>Bacteria</taxon>
        <taxon>Pseudomonadati</taxon>
        <taxon>Pseudomonadota</taxon>
        <taxon>Gammaproteobacteria</taxon>
        <taxon>Thiotrichales</taxon>
        <taxon>Piscirickettsiaceae</taxon>
        <taxon>Cycloclasticus</taxon>
    </lineage>
</organism>
<dbReference type="CDD" id="cd06261">
    <property type="entry name" value="TM_PBP2"/>
    <property type="match status" value="1"/>
</dbReference>
<comment type="subcellular location">
    <subcellularLocation>
        <location evidence="1 5">Cell membrane</location>
        <topology evidence="1 5">Multi-pass membrane protein</topology>
    </subcellularLocation>
</comment>
<keyword evidence="5" id="KW-0813">Transport</keyword>
<dbReference type="NCBIfam" id="NF038017">
    <property type="entry name" value="ABC_perm1"/>
    <property type="match status" value="1"/>
</dbReference>
<dbReference type="Proteomes" id="UP000015462">
    <property type="component" value="Unassembled WGS sequence"/>
</dbReference>
<dbReference type="SUPFAM" id="SSF161098">
    <property type="entry name" value="MetI-like"/>
    <property type="match status" value="1"/>
</dbReference>
<dbReference type="PROSITE" id="PS50928">
    <property type="entry name" value="ABC_TM1"/>
    <property type="match status" value="1"/>
</dbReference>
<sequence>MNDLSQACINAFQLLLSGHDDIWEIISLSFGVSMSAILIATPFAMLIAFILAFFEFPLRRVLISLFNTFMSVPAVIVGLTLYLILSRSGPLGDLRLLFTSQAMVIGQVMLSFPLLVAMAHASFQAADRRAWETAITLGAKPWRAFFTLIYEVRFGLIAAVVAGFGRVVAEIGCSMMVGGNILHSTRNIPTAIALETSKGEFAQGIALGMVLLLLSLSLNAGISIFQGKGELKA</sequence>
<feature type="transmembrane region" description="Helical" evidence="5">
    <location>
        <begin position="61"/>
        <end position="84"/>
    </location>
</feature>